<dbReference type="InterPro" id="IPR027417">
    <property type="entry name" value="P-loop_NTPase"/>
</dbReference>
<dbReference type="Proteomes" id="UP000275461">
    <property type="component" value="Unassembled WGS sequence"/>
</dbReference>
<dbReference type="RefSeq" id="WP_121441242.1">
    <property type="nucleotide sequence ID" value="NZ_RCDA01000001.1"/>
</dbReference>
<protein>
    <submittedName>
        <fullName evidence="7">NitT/TauT family transport system ATP-binding protein</fullName>
    </submittedName>
</protein>
<dbReference type="InterPro" id="IPR050166">
    <property type="entry name" value="ABC_transporter_ATP-bind"/>
</dbReference>
<dbReference type="GO" id="GO:0016887">
    <property type="term" value="F:ATP hydrolysis activity"/>
    <property type="evidence" value="ECO:0007669"/>
    <property type="project" value="InterPro"/>
</dbReference>
<reference evidence="7 8" key="1">
    <citation type="submission" date="2018-10" db="EMBL/GenBank/DDBJ databases">
        <title>Genomic Encyclopedia of Type Strains, Phase IV (KMG-IV): sequencing the most valuable type-strain genomes for metagenomic binning, comparative biology and taxonomic classification.</title>
        <authorList>
            <person name="Goeker M."/>
        </authorList>
    </citation>
    <scope>NUCLEOTIDE SEQUENCE [LARGE SCALE GENOMIC DNA]</scope>
    <source>
        <strain evidence="7 8">DSM 12769</strain>
    </source>
</reference>
<evidence type="ECO:0000313" key="7">
    <source>
        <dbReference type="EMBL" id="RLK50783.1"/>
    </source>
</evidence>
<gene>
    <name evidence="7" type="ORF">DFR31_0690</name>
</gene>
<proteinExistence type="inferred from homology"/>
<sequence length="273" mass="29937">MGAAIQINGISHQFSPKAERVLEELMLDIPAGQSVALIGESGCGKSTLLHMLAGLLLPSEGCVRINTRQVTRPHAEWNMMFQRPGLYPWLNVRQNVALGLQFTGQTANLKARVAEMLELVGLSDKASAAVQDLSGGQQQRVALARSLAVEPELILLDEPFSALDAFTRRNLQLEVSQIAQDKGITLVLVTHDIDEALTMGERVVVMGRNPGTFRHEMNVELPFPRNPMSREFAALRESLMARFRESVHPAGTPAEDAPREPDQTLPPKEAAHV</sequence>
<dbReference type="GO" id="GO:0005524">
    <property type="term" value="F:ATP binding"/>
    <property type="evidence" value="ECO:0007669"/>
    <property type="project" value="UniProtKB-KW"/>
</dbReference>
<dbReference type="Gene3D" id="3.40.50.300">
    <property type="entry name" value="P-loop containing nucleotide triphosphate hydrolases"/>
    <property type="match status" value="1"/>
</dbReference>
<feature type="region of interest" description="Disordered" evidence="5">
    <location>
        <begin position="247"/>
        <end position="273"/>
    </location>
</feature>
<dbReference type="InterPro" id="IPR017871">
    <property type="entry name" value="ABC_transporter-like_CS"/>
</dbReference>
<feature type="domain" description="ABC transporter" evidence="6">
    <location>
        <begin position="5"/>
        <end position="233"/>
    </location>
</feature>
<evidence type="ECO:0000256" key="1">
    <source>
        <dbReference type="ARBA" id="ARBA00005417"/>
    </source>
</evidence>
<keyword evidence="4 7" id="KW-0067">ATP-binding</keyword>
<evidence type="ECO:0000313" key="8">
    <source>
        <dbReference type="Proteomes" id="UP000275461"/>
    </source>
</evidence>
<evidence type="ECO:0000256" key="4">
    <source>
        <dbReference type="ARBA" id="ARBA00022840"/>
    </source>
</evidence>
<name>A0A498C623_9GAMM</name>
<dbReference type="OrthoDB" id="9802264at2"/>
<dbReference type="SUPFAM" id="SSF52540">
    <property type="entry name" value="P-loop containing nucleoside triphosphate hydrolases"/>
    <property type="match status" value="1"/>
</dbReference>
<keyword evidence="3" id="KW-0547">Nucleotide-binding</keyword>
<dbReference type="PROSITE" id="PS50893">
    <property type="entry name" value="ABC_TRANSPORTER_2"/>
    <property type="match status" value="1"/>
</dbReference>
<evidence type="ECO:0000256" key="3">
    <source>
        <dbReference type="ARBA" id="ARBA00022741"/>
    </source>
</evidence>
<keyword evidence="2" id="KW-0813">Transport</keyword>
<dbReference type="InterPro" id="IPR003593">
    <property type="entry name" value="AAA+_ATPase"/>
</dbReference>
<comment type="caution">
    <text evidence="7">The sequence shown here is derived from an EMBL/GenBank/DDBJ whole genome shotgun (WGS) entry which is preliminary data.</text>
</comment>
<comment type="similarity">
    <text evidence="1">Belongs to the ABC transporter superfamily.</text>
</comment>
<dbReference type="InterPro" id="IPR003439">
    <property type="entry name" value="ABC_transporter-like_ATP-bd"/>
</dbReference>
<dbReference type="PROSITE" id="PS00211">
    <property type="entry name" value="ABC_TRANSPORTER_1"/>
    <property type="match status" value="1"/>
</dbReference>
<dbReference type="SMART" id="SM00382">
    <property type="entry name" value="AAA"/>
    <property type="match status" value="1"/>
</dbReference>
<dbReference type="PANTHER" id="PTHR42788:SF13">
    <property type="entry name" value="ALIPHATIC SULFONATES IMPORT ATP-BINDING PROTEIN SSUB"/>
    <property type="match status" value="1"/>
</dbReference>
<evidence type="ECO:0000256" key="5">
    <source>
        <dbReference type="SAM" id="MobiDB-lite"/>
    </source>
</evidence>
<accession>A0A498C623</accession>
<evidence type="ECO:0000259" key="6">
    <source>
        <dbReference type="PROSITE" id="PS50893"/>
    </source>
</evidence>
<dbReference type="Pfam" id="PF00005">
    <property type="entry name" value="ABC_tran"/>
    <property type="match status" value="1"/>
</dbReference>
<evidence type="ECO:0000256" key="2">
    <source>
        <dbReference type="ARBA" id="ARBA00022448"/>
    </source>
</evidence>
<organism evidence="7 8">
    <name type="scientific">Alkalispirillum mobile</name>
    <dbReference type="NCBI Taxonomy" id="85925"/>
    <lineage>
        <taxon>Bacteria</taxon>
        <taxon>Pseudomonadati</taxon>
        <taxon>Pseudomonadota</taxon>
        <taxon>Gammaproteobacteria</taxon>
        <taxon>Chromatiales</taxon>
        <taxon>Ectothiorhodospiraceae</taxon>
        <taxon>Alkalispirillum</taxon>
    </lineage>
</organism>
<dbReference type="AlphaFoldDB" id="A0A498C623"/>
<keyword evidence="8" id="KW-1185">Reference proteome</keyword>
<dbReference type="EMBL" id="RCDA01000001">
    <property type="protein sequence ID" value="RLK50783.1"/>
    <property type="molecule type" value="Genomic_DNA"/>
</dbReference>
<dbReference type="PANTHER" id="PTHR42788">
    <property type="entry name" value="TAURINE IMPORT ATP-BINDING PROTEIN-RELATED"/>
    <property type="match status" value="1"/>
</dbReference>